<evidence type="ECO:0000256" key="5">
    <source>
        <dbReference type="SAM" id="Coils"/>
    </source>
</evidence>
<organism evidence="8 9">
    <name type="scientific">Candidatus Segetimicrobium genomatis</name>
    <dbReference type="NCBI Taxonomy" id="2569760"/>
    <lineage>
        <taxon>Bacteria</taxon>
        <taxon>Bacillati</taxon>
        <taxon>Candidatus Sysuimicrobiota</taxon>
        <taxon>Candidatus Sysuimicrobiia</taxon>
        <taxon>Candidatus Sysuimicrobiales</taxon>
        <taxon>Candidatus Segetimicrobiaceae</taxon>
        <taxon>Candidatus Segetimicrobium</taxon>
    </lineage>
</organism>
<evidence type="ECO:0000256" key="3">
    <source>
        <dbReference type="ARBA" id="ARBA00022989"/>
    </source>
</evidence>
<feature type="domain" description="Lipopolysaccharide assembly protein A" evidence="7">
    <location>
        <begin position="19"/>
        <end position="80"/>
    </location>
</feature>
<feature type="transmembrane region" description="Helical" evidence="6">
    <location>
        <begin position="36"/>
        <end position="57"/>
    </location>
</feature>
<keyword evidence="2 6" id="KW-0812">Transmembrane</keyword>
<evidence type="ECO:0000259" key="7">
    <source>
        <dbReference type="Pfam" id="PF06305"/>
    </source>
</evidence>
<evidence type="ECO:0000313" key="8">
    <source>
        <dbReference type="EMBL" id="TMI76099.1"/>
    </source>
</evidence>
<dbReference type="GO" id="GO:0005886">
    <property type="term" value="C:plasma membrane"/>
    <property type="evidence" value="ECO:0007669"/>
    <property type="project" value="InterPro"/>
</dbReference>
<dbReference type="InterPro" id="IPR010445">
    <property type="entry name" value="LapA_dom"/>
</dbReference>
<evidence type="ECO:0000313" key="9">
    <source>
        <dbReference type="Proteomes" id="UP000318834"/>
    </source>
</evidence>
<evidence type="ECO:0000256" key="1">
    <source>
        <dbReference type="ARBA" id="ARBA00022475"/>
    </source>
</evidence>
<evidence type="ECO:0000256" key="2">
    <source>
        <dbReference type="ARBA" id="ARBA00022692"/>
    </source>
</evidence>
<dbReference type="Pfam" id="PF06305">
    <property type="entry name" value="LapA_dom"/>
    <property type="match status" value="1"/>
</dbReference>
<name>A0A537IXQ1_9BACT</name>
<comment type="caution">
    <text evidence="8">The sequence shown here is derived from an EMBL/GenBank/DDBJ whole genome shotgun (WGS) entry which is preliminary data.</text>
</comment>
<keyword evidence="3 6" id="KW-1133">Transmembrane helix</keyword>
<protein>
    <submittedName>
        <fullName evidence="8">LapA family protein</fullName>
    </submittedName>
</protein>
<keyword evidence="5" id="KW-0175">Coiled coil</keyword>
<gene>
    <name evidence="8" type="ORF">E6H05_04645</name>
</gene>
<reference evidence="8 9" key="1">
    <citation type="journal article" date="2019" name="Nat. Microbiol.">
        <title>Mediterranean grassland soil C-N compound turnover is dependent on rainfall and depth, and is mediated by genomically divergent microorganisms.</title>
        <authorList>
            <person name="Diamond S."/>
            <person name="Andeer P.F."/>
            <person name="Li Z."/>
            <person name="Crits-Christoph A."/>
            <person name="Burstein D."/>
            <person name="Anantharaman K."/>
            <person name="Lane K.R."/>
            <person name="Thomas B.C."/>
            <person name="Pan C."/>
            <person name="Northen T.R."/>
            <person name="Banfield J.F."/>
        </authorList>
    </citation>
    <scope>NUCLEOTIDE SEQUENCE [LARGE SCALE GENOMIC DNA]</scope>
    <source>
        <strain evidence="8">NP_8</strain>
    </source>
</reference>
<dbReference type="EMBL" id="VBAP01000030">
    <property type="protein sequence ID" value="TMI76099.1"/>
    <property type="molecule type" value="Genomic_DNA"/>
</dbReference>
<keyword evidence="1" id="KW-1003">Cell membrane</keyword>
<dbReference type="AlphaFoldDB" id="A0A537IXQ1"/>
<sequence length="100" mass="11312">MIIAFVVLAVLFAVFVLENRVPVTVGFLSWRYDTNVGLAVIVPLILGLVVGFGMSWGKQQLLRTQLRNAEARTKAAEAKLREIDRQREIASDQQDQEQER</sequence>
<keyword evidence="4 6" id="KW-0472">Membrane</keyword>
<dbReference type="Proteomes" id="UP000318834">
    <property type="component" value="Unassembled WGS sequence"/>
</dbReference>
<evidence type="ECO:0000256" key="6">
    <source>
        <dbReference type="SAM" id="Phobius"/>
    </source>
</evidence>
<evidence type="ECO:0000256" key="4">
    <source>
        <dbReference type="ARBA" id="ARBA00023136"/>
    </source>
</evidence>
<accession>A0A537IXQ1</accession>
<feature type="coiled-coil region" evidence="5">
    <location>
        <begin position="59"/>
        <end position="100"/>
    </location>
</feature>
<proteinExistence type="predicted"/>